<comment type="caution">
    <text evidence="9">The sequence shown here is derived from an EMBL/GenBank/DDBJ whole genome shotgun (WGS) entry which is preliminary data.</text>
</comment>
<feature type="region of interest" description="Disordered" evidence="6">
    <location>
        <begin position="433"/>
        <end position="463"/>
    </location>
</feature>
<organism evidence="9 10">
    <name type="scientific">Orbilia blumenaviensis</name>
    <dbReference type="NCBI Taxonomy" id="1796055"/>
    <lineage>
        <taxon>Eukaryota</taxon>
        <taxon>Fungi</taxon>
        <taxon>Dikarya</taxon>
        <taxon>Ascomycota</taxon>
        <taxon>Pezizomycotina</taxon>
        <taxon>Orbiliomycetes</taxon>
        <taxon>Orbiliales</taxon>
        <taxon>Orbiliaceae</taxon>
        <taxon>Orbilia</taxon>
    </lineage>
</organism>
<feature type="transmembrane region" description="Helical" evidence="7">
    <location>
        <begin position="262"/>
        <end position="282"/>
    </location>
</feature>
<feature type="transmembrane region" description="Helical" evidence="7">
    <location>
        <begin position="197"/>
        <end position="216"/>
    </location>
</feature>
<keyword evidence="3 7" id="KW-1133">Transmembrane helix</keyword>
<comment type="subcellular location">
    <subcellularLocation>
        <location evidence="1">Membrane</location>
        <topology evidence="1">Multi-pass membrane protein</topology>
    </subcellularLocation>
</comment>
<proteinExistence type="inferred from homology"/>
<evidence type="ECO:0000256" key="1">
    <source>
        <dbReference type="ARBA" id="ARBA00004141"/>
    </source>
</evidence>
<evidence type="ECO:0000256" key="2">
    <source>
        <dbReference type="ARBA" id="ARBA00022692"/>
    </source>
</evidence>
<evidence type="ECO:0000259" key="8">
    <source>
        <dbReference type="Pfam" id="PF20684"/>
    </source>
</evidence>
<keyword evidence="2 7" id="KW-0812">Transmembrane</keyword>
<evidence type="ECO:0000313" key="9">
    <source>
        <dbReference type="EMBL" id="KAK6333707.1"/>
    </source>
</evidence>
<comment type="similarity">
    <text evidence="5">Belongs to the SAT4 family.</text>
</comment>
<accession>A0AAV9U533</accession>
<dbReference type="Proteomes" id="UP001373714">
    <property type="component" value="Unassembled WGS sequence"/>
</dbReference>
<keyword evidence="4 7" id="KW-0472">Membrane</keyword>
<feature type="transmembrane region" description="Helical" evidence="7">
    <location>
        <begin position="101"/>
        <end position="128"/>
    </location>
</feature>
<keyword evidence="10" id="KW-1185">Reference proteome</keyword>
<feature type="transmembrane region" description="Helical" evidence="7">
    <location>
        <begin position="27"/>
        <end position="49"/>
    </location>
</feature>
<feature type="compositionally biased region" description="Polar residues" evidence="6">
    <location>
        <begin position="438"/>
        <end position="449"/>
    </location>
</feature>
<dbReference type="EMBL" id="JAVHNS010000016">
    <property type="protein sequence ID" value="KAK6333707.1"/>
    <property type="molecule type" value="Genomic_DNA"/>
</dbReference>
<dbReference type="Pfam" id="PF20684">
    <property type="entry name" value="Fung_rhodopsin"/>
    <property type="match status" value="1"/>
</dbReference>
<feature type="transmembrane region" description="Helical" evidence="7">
    <location>
        <begin position="140"/>
        <end position="160"/>
    </location>
</feature>
<name>A0AAV9U533_9PEZI</name>
<dbReference type="AlphaFoldDB" id="A0AAV9U533"/>
<sequence>MDRAYTLSELGRWPPGNYQNPPVYGTYLPPVEALLLALSSVAVILRVVTRGVVTRSLGIDDIIILPAWGFAVADSVSHFKTLKYGWGRHMWDIDWRNAQDILFWQWVNGWAFSFSVMFTKVSILCFYLRVASEKGLRWTIYVVLVFFLAWSMGLAIPMIIQCLPVQSTWQLLGQGDSKRSCIPYQSFMHLNMAQGGLNLFSDIVLFFLPLPTVIAMKRPRKERAALIGLFSLGLLVCVFAGLRLKAMDKTFEGDHTWYGYELWLWVSLEVHIGIIIASLPGIRLSFIMLFRQVPLFTAHDEVESTLFSNPDLKMTANPLATNNRFFDDNTTITTISAVDRSRSGSGSGFHGNGMLKHSPSLLQRLKLAGGPKSNKSVTDEKDFDFNSQIGRSRSATLQSTLGAGDDFEEIAVPPPTFGGFLVYKSTEIVVTSEPAEGSASNGNPRTTVTIPHDSALSTEKEFL</sequence>
<feature type="transmembrane region" description="Helical" evidence="7">
    <location>
        <begin position="61"/>
        <end position="81"/>
    </location>
</feature>
<feature type="transmembrane region" description="Helical" evidence="7">
    <location>
        <begin position="223"/>
        <end position="242"/>
    </location>
</feature>
<evidence type="ECO:0000313" key="10">
    <source>
        <dbReference type="Proteomes" id="UP001373714"/>
    </source>
</evidence>
<reference evidence="9 10" key="1">
    <citation type="submission" date="2019-10" db="EMBL/GenBank/DDBJ databases">
        <authorList>
            <person name="Palmer J.M."/>
        </authorList>
    </citation>
    <scope>NUCLEOTIDE SEQUENCE [LARGE SCALE GENOMIC DNA]</scope>
    <source>
        <strain evidence="9 10">TWF730</strain>
    </source>
</reference>
<evidence type="ECO:0000256" key="3">
    <source>
        <dbReference type="ARBA" id="ARBA00022989"/>
    </source>
</evidence>
<dbReference type="PANTHER" id="PTHR33048:SF129">
    <property type="entry name" value="INTEGRAL MEMBRANE PROTEIN-RELATED"/>
    <property type="match status" value="1"/>
</dbReference>
<protein>
    <recommendedName>
        <fullName evidence="8">Rhodopsin domain-containing protein</fullName>
    </recommendedName>
</protein>
<feature type="domain" description="Rhodopsin" evidence="8">
    <location>
        <begin position="45"/>
        <end position="284"/>
    </location>
</feature>
<gene>
    <name evidence="9" type="ORF">TWF730_003890</name>
</gene>
<evidence type="ECO:0000256" key="6">
    <source>
        <dbReference type="SAM" id="MobiDB-lite"/>
    </source>
</evidence>
<evidence type="ECO:0000256" key="7">
    <source>
        <dbReference type="SAM" id="Phobius"/>
    </source>
</evidence>
<dbReference type="PANTHER" id="PTHR33048">
    <property type="entry name" value="PTH11-LIKE INTEGRAL MEMBRANE PROTEIN (AFU_ORTHOLOGUE AFUA_5G11245)"/>
    <property type="match status" value="1"/>
</dbReference>
<dbReference type="InterPro" id="IPR049326">
    <property type="entry name" value="Rhodopsin_dom_fungi"/>
</dbReference>
<dbReference type="InterPro" id="IPR052337">
    <property type="entry name" value="SAT4-like"/>
</dbReference>
<dbReference type="GO" id="GO:0016020">
    <property type="term" value="C:membrane"/>
    <property type="evidence" value="ECO:0007669"/>
    <property type="project" value="UniProtKB-SubCell"/>
</dbReference>
<evidence type="ECO:0000256" key="5">
    <source>
        <dbReference type="ARBA" id="ARBA00038359"/>
    </source>
</evidence>
<evidence type="ECO:0000256" key="4">
    <source>
        <dbReference type="ARBA" id="ARBA00023136"/>
    </source>
</evidence>